<dbReference type="OrthoDB" id="9760358at2"/>
<proteinExistence type="predicted"/>
<sequence>MFMRIKIHNQQQDQSDCGVVCLKTVLNYFESDSPLERLREYSGTSSNGTTMLGLLQCANKVGLMTKGYEATLDDLKETKEIAILHTVIENELYHYIVCFGYNEKNDTFLISNPSSSKAGYISSKELDIIWQSKALLICKPSEYLPKKKSVRKQKISWLFTYIKEDLNLLSMALLLGVLLAVLSLATAVYSQKLIDVLLPSKDVFKIYASVALLFFLFLVTAFISYIRSIFLIRQSKDFNIRVIGYFYGNLLKLPKSFFDTRKIGDMIARMNDTSRIQRTVANIIGNIMIDILMIFVSTIAIFSYNKMLGYITLFWIPIFTLIVFYFNPKIIKAQRLTMQAYAKNESNYIDTIQGIETIKANNKGLNFSNKTKSVYEFFQTSIYNLGKLGMNFGIANQLISSIFIIVTISFSIYLVLNGSITAGVIIAILQLVGILMGSTSNLAMANIQIQEAKIAIDRMFEFTSLESDSNKGFNIESFQSLEIKTLSFRFAGRSQLLKNINLHIKKGEFVAVVGESGSGKSTLGQIIQQFYPFENGTIIVNNKHELKSISTEHWRNIVGVIPQEINIFSGNVIDNILLGSKDNPENVVKFCQENGFEKFISELPQGFATLLGEEGINLSGGQKQIIALARVLYKKPQFLILDEATSAMDRNTEKFTINLISKLKKDIAVLFISHRLHTLKNTADRIYVLENGIITSQGNHELLLESTNFYSEFWEDLILK</sequence>
<feature type="domain" description="ABC transporter" evidence="11">
    <location>
        <begin position="481"/>
        <end position="716"/>
    </location>
</feature>
<dbReference type="Gene3D" id="3.40.50.300">
    <property type="entry name" value="P-loop containing nucleotide triphosphate hydrolases"/>
    <property type="match status" value="1"/>
</dbReference>
<keyword evidence="15" id="KW-1185">Reference proteome</keyword>
<evidence type="ECO:0000256" key="6">
    <source>
        <dbReference type="ARBA" id="ARBA00022801"/>
    </source>
</evidence>
<reference evidence="14 15" key="1">
    <citation type="submission" date="2019-05" db="EMBL/GenBank/DDBJ databases">
        <title>Algicella ahnfeltiae gen. nov., sp. nov., a novel marine bacterium of the family Flavobacteriaceae isolated from a red alga.</title>
        <authorList>
            <person name="Nedashkovskaya O.I."/>
            <person name="Kukhlevskiy A.D."/>
            <person name="Kim S.-G."/>
            <person name="Zhukova N.V."/>
            <person name="Mikhailov V.V."/>
        </authorList>
    </citation>
    <scope>NUCLEOTIDE SEQUENCE [LARGE SCALE GENOMIC DNA]</scope>
    <source>
        <strain evidence="14 15">10Alg115</strain>
    </source>
</reference>
<dbReference type="SUPFAM" id="SSF90123">
    <property type="entry name" value="ABC transporter transmembrane region"/>
    <property type="match status" value="1"/>
</dbReference>
<evidence type="ECO:0000259" key="13">
    <source>
        <dbReference type="PROSITE" id="PS50990"/>
    </source>
</evidence>
<dbReference type="InterPro" id="IPR003439">
    <property type="entry name" value="ABC_transporter-like_ATP-bd"/>
</dbReference>
<dbReference type="GO" id="GO:0005886">
    <property type="term" value="C:plasma membrane"/>
    <property type="evidence" value="ECO:0007669"/>
    <property type="project" value="UniProtKB-SubCell"/>
</dbReference>
<evidence type="ECO:0000256" key="8">
    <source>
        <dbReference type="ARBA" id="ARBA00022989"/>
    </source>
</evidence>
<name>A0A5B7TQ37_9FLAO</name>
<feature type="transmembrane region" description="Helical" evidence="10">
    <location>
        <begin position="422"/>
        <end position="444"/>
    </location>
</feature>
<evidence type="ECO:0000313" key="15">
    <source>
        <dbReference type="Proteomes" id="UP000306229"/>
    </source>
</evidence>
<dbReference type="Gene3D" id="3.90.70.10">
    <property type="entry name" value="Cysteine proteinases"/>
    <property type="match status" value="1"/>
</dbReference>
<keyword evidence="2" id="KW-0813">Transport</keyword>
<dbReference type="PROSITE" id="PS50893">
    <property type="entry name" value="ABC_TRANSPORTER_2"/>
    <property type="match status" value="1"/>
</dbReference>
<feature type="transmembrane region" description="Helical" evidence="10">
    <location>
        <begin position="394"/>
        <end position="416"/>
    </location>
</feature>
<dbReference type="PANTHER" id="PTHR43394">
    <property type="entry name" value="ATP-DEPENDENT PERMEASE MDL1, MITOCHONDRIAL"/>
    <property type="match status" value="1"/>
</dbReference>
<evidence type="ECO:0000256" key="7">
    <source>
        <dbReference type="ARBA" id="ARBA00022840"/>
    </source>
</evidence>
<dbReference type="InterPro" id="IPR036640">
    <property type="entry name" value="ABC1_TM_sf"/>
</dbReference>
<protein>
    <submittedName>
        <fullName evidence="14">Peptidase domain-containing ABC transporter</fullName>
    </submittedName>
</protein>
<dbReference type="GO" id="GO:0005524">
    <property type="term" value="F:ATP binding"/>
    <property type="evidence" value="ECO:0007669"/>
    <property type="project" value="UniProtKB-KW"/>
</dbReference>
<evidence type="ECO:0000259" key="11">
    <source>
        <dbReference type="PROSITE" id="PS50893"/>
    </source>
</evidence>
<dbReference type="SUPFAM" id="SSF52540">
    <property type="entry name" value="P-loop containing nucleoside triphosphate hydrolases"/>
    <property type="match status" value="1"/>
</dbReference>
<feature type="transmembrane region" description="Helical" evidence="10">
    <location>
        <begin position="279"/>
        <end position="302"/>
    </location>
</feature>
<keyword evidence="3" id="KW-1003">Cell membrane</keyword>
<dbReference type="AlphaFoldDB" id="A0A5B7TQ37"/>
<dbReference type="PANTHER" id="PTHR43394:SF1">
    <property type="entry name" value="ATP-BINDING CASSETTE SUB-FAMILY B MEMBER 10, MITOCHONDRIAL"/>
    <property type="match status" value="1"/>
</dbReference>
<dbReference type="InterPro" id="IPR003593">
    <property type="entry name" value="AAA+_ATPase"/>
</dbReference>
<evidence type="ECO:0000256" key="3">
    <source>
        <dbReference type="ARBA" id="ARBA00022475"/>
    </source>
</evidence>
<evidence type="ECO:0000313" key="14">
    <source>
        <dbReference type="EMBL" id="QCX39069.1"/>
    </source>
</evidence>
<dbReference type="CDD" id="cd18570">
    <property type="entry name" value="ABC_6TM_PCAT1_LagD_like"/>
    <property type="match status" value="1"/>
</dbReference>
<dbReference type="EMBL" id="CP040749">
    <property type="protein sequence ID" value="QCX39069.1"/>
    <property type="molecule type" value="Genomic_DNA"/>
</dbReference>
<keyword evidence="7" id="KW-0067">ATP-binding</keyword>
<dbReference type="InterPro" id="IPR005074">
    <property type="entry name" value="Peptidase_C39"/>
</dbReference>
<dbReference type="KEGG" id="fbe:FF125_11720"/>
<dbReference type="Pfam" id="PF03412">
    <property type="entry name" value="Peptidase_C39"/>
    <property type="match status" value="1"/>
</dbReference>
<keyword evidence="5" id="KW-0547">Nucleotide-binding</keyword>
<dbReference type="GO" id="GO:0016887">
    <property type="term" value="F:ATP hydrolysis activity"/>
    <property type="evidence" value="ECO:0007669"/>
    <property type="project" value="InterPro"/>
</dbReference>
<dbReference type="Proteomes" id="UP000306229">
    <property type="component" value="Chromosome"/>
</dbReference>
<evidence type="ECO:0000256" key="4">
    <source>
        <dbReference type="ARBA" id="ARBA00022692"/>
    </source>
</evidence>
<evidence type="ECO:0000256" key="5">
    <source>
        <dbReference type="ARBA" id="ARBA00022741"/>
    </source>
</evidence>
<evidence type="ECO:0000256" key="1">
    <source>
        <dbReference type="ARBA" id="ARBA00004651"/>
    </source>
</evidence>
<dbReference type="Gene3D" id="1.20.1560.10">
    <property type="entry name" value="ABC transporter type 1, transmembrane domain"/>
    <property type="match status" value="1"/>
</dbReference>
<dbReference type="PROSITE" id="PS50929">
    <property type="entry name" value="ABC_TM1F"/>
    <property type="match status" value="1"/>
</dbReference>
<feature type="domain" description="Peptidase C39" evidence="13">
    <location>
        <begin position="11"/>
        <end position="137"/>
    </location>
</feature>
<feature type="transmembrane region" description="Helical" evidence="10">
    <location>
        <begin position="166"/>
        <end position="186"/>
    </location>
</feature>
<dbReference type="InterPro" id="IPR039421">
    <property type="entry name" value="Type_1_exporter"/>
</dbReference>
<dbReference type="PROSITE" id="PS50990">
    <property type="entry name" value="PEPTIDASE_C39"/>
    <property type="match status" value="1"/>
</dbReference>
<feature type="transmembrane region" description="Helical" evidence="10">
    <location>
        <begin position="308"/>
        <end position="326"/>
    </location>
</feature>
<evidence type="ECO:0000256" key="10">
    <source>
        <dbReference type="SAM" id="Phobius"/>
    </source>
</evidence>
<organism evidence="14 15">
    <name type="scientific">Aureibaculum algae</name>
    <dbReference type="NCBI Taxonomy" id="2584122"/>
    <lineage>
        <taxon>Bacteria</taxon>
        <taxon>Pseudomonadati</taxon>
        <taxon>Bacteroidota</taxon>
        <taxon>Flavobacteriia</taxon>
        <taxon>Flavobacteriales</taxon>
        <taxon>Flavobacteriaceae</taxon>
        <taxon>Aureibaculum</taxon>
    </lineage>
</organism>
<feature type="transmembrane region" description="Helical" evidence="10">
    <location>
        <begin position="206"/>
        <end position="226"/>
    </location>
</feature>
<keyword evidence="9 10" id="KW-0472">Membrane</keyword>
<accession>A0A5B7TQ37</accession>
<dbReference type="InterPro" id="IPR027417">
    <property type="entry name" value="P-loop_NTPase"/>
</dbReference>
<dbReference type="GO" id="GO:0006508">
    <property type="term" value="P:proteolysis"/>
    <property type="evidence" value="ECO:0007669"/>
    <property type="project" value="InterPro"/>
</dbReference>
<dbReference type="GO" id="GO:0008233">
    <property type="term" value="F:peptidase activity"/>
    <property type="evidence" value="ECO:0007669"/>
    <property type="project" value="InterPro"/>
</dbReference>
<evidence type="ECO:0000256" key="9">
    <source>
        <dbReference type="ARBA" id="ARBA00023136"/>
    </source>
</evidence>
<feature type="domain" description="ABC transmembrane type-1" evidence="12">
    <location>
        <begin position="172"/>
        <end position="451"/>
    </location>
</feature>
<keyword evidence="4 10" id="KW-0812">Transmembrane</keyword>
<dbReference type="InterPro" id="IPR011527">
    <property type="entry name" value="ABC1_TM_dom"/>
</dbReference>
<comment type="subcellular location">
    <subcellularLocation>
        <location evidence="1">Cell membrane</location>
        <topology evidence="1">Multi-pass membrane protein</topology>
    </subcellularLocation>
</comment>
<dbReference type="FunFam" id="3.40.50.300:FF:000299">
    <property type="entry name" value="ABC transporter ATP-binding protein/permease"/>
    <property type="match status" value="1"/>
</dbReference>
<dbReference type="GO" id="GO:0015421">
    <property type="term" value="F:ABC-type oligopeptide transporter activity"/>
    <property type="evidence" value="ECO:0007669"/>
    <property type="project" value="TreeGrafter"/>
</dbReference>
<keyword evidence="6" id="KW-0378">Hydrolase</keyword>
<dbReference type="Pfam" id="PF00664">
    <property type="entry name" value="ABC_membrane"/>
    <property type="match status" value="1"/>
</dbReference>
<dbReference type="SMART" id="SM00382">
    <property type="entry name" value="AAA"/>
    <property type="match status" value="1"/>
</dbReference>
<evidence type="ECO:0000259" key="12">
    <source>
        <dbReference type="PROSITE" id="PS50929"/>
    </source>
</evidence>
<keyword evidence="8 10" id="KW-1133">Transmembrane helix</keyword>
<gene>
    <name evidence="14" type="ORF">FF125_11720</name>
</gene>
<evidence type="ECO:0000256" key="2">
    <source>
        <dbReference type="ARBA" id="ARBA00022448"/>
    </source>
</evidence>
<dbReference type="Pfam" id="PF00005">
    <property type="entry name" value="ABC_tran"/>
    <property type="match status" value="1"/>
</dbReference>